<protein>
    <recommendedName>
        <fullName evidence="2">FAM69 protein-kinase domain-containing protein</fullName>
    </recommendedName>
</protein>
<dbReference type="PANTHER" id="PTHR21093">
    <property type="entry name" value="DIVERGENT PROTEIN KINASE DOMAIN 1C-RELATED"/>
    <property type="match status" value="1"/>
</dbReference>
<keyword evidence="1" id="KW-1133">Transmembrane helix</keyword>
<accession>A0A1D1W8L4</accession>
<dbReference type="AlphaFoldDB" id="A0A1D1W8L4"/>
<reference evidence="3 4" key="1">
    <citation type="journal article" date="2016" name="Nat. Commun.">
        <title>Extremotolerant tardigrade genome and improved radiotolerance of human cultured cells by tardigrade-unique protein.</title>
        <authorList>
            <person name="Hashimoto T."/>
            <person name="Horikawa D.D."/>
            <person name="Saito Y."/>
            <person name="Kuwahara H."/>
            <person name="Kozuka-Hata H."/>
            <person name="Shin-I T."/>
            <person name="Minakuchi Y."/>
            <person name="Ohishi K."/>
            <person name="Motoyama A."/>
            <person name="Aizu T."/>
            <person name="Enomoto A."/>
            <person name="Kondo K."/>
            <person name="Tanaka S."/>
            <person name="Hara Y."/>
            <person name="Koshikawa S."/>
            <person name="Sagara H."/>
            <person name="Miura T."/>
            <person name="Yokobori S."/>
            <person name="Miyagawa K."/>
            <person name="Suzuki Y."/>
            <person name="Kubo T."/>
            <person name="Oyama M."/>
            <person name="Kohara Y."/>
            <person name="Fujiyama A."/>
            <person name="Arakawa K."/>
            <person name="Katayama T."/>
            <person name="Toyoda A."/>
            <person name="Kunieda T."/>
        </authorList>
    </citation>
    <scope>NUCLEOTIDE SEQUENCE [LARGE SCALE GENOMIC DNA]</scope>
    <source>
        <strain evidence="3 4">YOKOZUNA-1</strain>
    </source>
</reference>
<gene>
    <name evidence="3" type="primary">RvY_19193-1</name>
    <name evidence="3" type="synonym">RvY_19193.1</name>
    <name evidence="3" type="ORF">RvY_19193</name>
</gene>
<keyword evidence="1" id="KW-0812">Transmembrane</keyword>
<proteinExistence type="predicted"/>
<organism evidence="3 4">
    <name type="scientific">Ramazzottius varieornatus</name>
    <name type="common">Water bear</name>
    <name type="synonym">Tardigrade</name>
    <dbReference type="NCBI Taxonomy" id="947166"/>
    <lineage>
        <taxon>Eukaryota</taxon>
        <taxon>Metazoa</taxon>
        <taxon>Ecdysozoa</taxon>
        <taxon>Tardigrada</taxon>
        <taxon>Eutardigrada</taxon>
        <taxon>Parachela</taxon>
        <taxon>Hypsibioidea</taxon>
        <taxon>Ramazzottiidae</taxon>
        <taxon>Ramazzottius</taxon>
    </lineage>
</organism>
<evidence type="ECO:0000256" key="1">
    <source>
        <dbReference type="SAM" id="Phobius"/>
    </source>
</evidence>
<keyword evidence="4" id="KW-1185">Reference proteome</keyword>
<dbReference type="InterPro" id="IPR022049">
    <property type="entry name" value="FAM69_kinase_dom"/>
</dbReference>
<dbReference type="Pfam" id="PF12260">
    <property type="entry name" value="PIP49_C"/>
    <property type="match status" value="1"/>
</dbReference>
<feature type="transmembrane region" description="Helical" evidence="1">
    <location>
        <begin position="6"/>
        <end position="25"/>
    </location>
</feature>
<feature type="domain" description="FAM69 protein-kinase" evidence="2">
    <location>
        <begin position="145"/>
        <end position="327"/>
    </location>
</feature>
<dbReference type="OrthoDB" id="8543887at2759"/>
<comment type="caution">
    <text evidence="3">The sequence shown here is derived from an EMBL/GenBank/DDBJ whole genome shotgun (WGS) entry which is preliminary data.</text>
</comment>
<keyword evidence="1" id="KW-0472">Membrane</keyword>
<dbReference type="PANTHER" id="PTHR21093:SF2">
    <property type="entry name" value="DIVERGENT PROTEIN KINASE DOMAIN 1C"/>
    <property type="match status" value="1"/>
</dbReference>
<evidence type="ECO:0000313" key="3">
    <source>
        <dbReference type="EMBL" id="GAV09697.1"/>
    </source>
</evidence>
<sequence length="347" mass="39737">MPPSPVIVVCAVTLISVLVKVLLIYKRENVLDNVLSLPDCAQLVTSGRLKIPSSLSNWWSKVDLFPSHAGKEIVRPVLFDNIPAVLKLKRLPEKCLSIAETIRGTQTTPLEHVRRSVQANYHEGVTEPLLNRIESEDLESIFCRLQQPEYFFLLWASLLKRSSPHFPRLLGTCGEVYIVENVEEVLNEEFIRSKSWNEMQPVINSFISLTEHLNHVSIQLCDVKLDNFGWDPSTQEVKMVDLDTAFFTGSLQEQFRERQCVSDEDCHLFSCRGCCDVPNRKCLVKIADNNLVRICREIFAPRFMEMGLFSGAPLAKKERLFKLAKNCGRFQMDWSDFRSAYQPEIAQ</sequence>
<evidence type="ECO:0000259" key="2">
    <source>
        <dbReference type="Pfam" id="PF12260"/>
    </source>
</evidence>
<dbReference type="EMBL" id="BDGG01000025">
    <property type="protein sequence ID" value="GAV09697.1"/>
    <property type="molecule type" value="Genomic_DNA"/>
</dbReference>
<name>A0A1D1W8L4_RAMVA</name>
<dbReference type="Proteomes" id="UP000186922">
    <property type="component" value="Unassembled WGS sequence"/>
</dbReference>
<evidence type="ECO:0000313" key="4">
    <source>
        <dbReference type="Proteomes" id="UP000186922"/>
    </source>
</evidence>